<accession>A0A1H8IVY0</accession>
<protein>
    <submittedName>
        <fullName evidence="1">Uncharacterized protein</fullName>
    </submittedName>
</protein>
<evidence type="ECO:0000313" key="1">
    <source>
        <dbReference type="EMBL" id="SEN72734.1"/>
    </source>
</evidence>
<evidence type="ECO:0000313" key="2">
    <source>
        <dbReference type="Proteomes" id="UP000183898"/>
    </source>
</evidence>
<name>A0A1H8IVY0_9PROT</name>
<dbReference type="AlphaFoldDB" id="A0A1H8IVY0"/>
<proteinExistence type="predicted"/>
<organism evidence="1 2">
    <name type="scientific">Nitrosospira multiformis</name>
    <dbReference type="NCBI Taxonomy" id="1231"/>
    <lineage>
        <taxon>Bacteria</taxon>
        <taxon>Pseudomonadati</taxon>
        <taxon>Pseudomonadota</taxon>
        <taxon>Betaproteobacteria</taxon>
        <taxon>Nitrosomonadales</taxon>
        <taxon>Nitrosomonadaceae</taxon>
        <taxon>Nitrosospira</taxon>
    </lineage>
</organism>
<dbReference type="Proteomes" id="UP000183898">
    <property type="component" value="Unassembled WGS sequence"/>
</dbReference>
<dbReference type="EMBL" id="FOCT01000006">
    <property type="protein sequence ID" value="SEN72734.1"/>
    <property type="molecule type" value="Genomic_DNA"/>
</dbReference>
<gene>
    <name evidence="1" type="ORF">SAMN05216404_106204</name>
</gene>
<sequence length="130" mass="14206">MNIPDGWKLVPEEPTPHMLVQGVMSDEGVSYPGGVYRAMLAAAPTPAQEDEPVAYVPIHPEIGPLFGATQQHRSALHETARSLPVMPLYTHPANDKLRKAAEETIAFLLQNAYPEDLTVIKNLRAALEGK</sequence>
<dbReference type="RefSeq" id="WP_074746404.1">
    <property type="nucleotide sequence ID" value="NZ_FOCT01000006.1"/>
</dbReference>
<reference evidence="1 2" key="1">
    <citation type="submission" date="2016-10" db="EMBL/GenBank/DDBJ databases">
        <authorList>
            <person name="de Groot N.N."/>
        </authorList>
    </citation>
    <scope>NUCLEOTIDE SEQUENCE [LARGE SCALE GENOMIC DNA]</scope>
    <source>
        <strain evidence="1 2">Nl18</strain>
    </source>
</reference>